<accession>A0A814P404</accession>
<keyword evidence="5" id="KW-1185">Reference proteome</keyword>
<comment type="caution">
    <text evidence="1">The sequence shown here is derived from an EMBL/GenBank/DDBJ whole genome shotgun (WGS) entry which is preliminary data.</text>
</comment>
<organism evidence="1 5">
    <name type="scientific">Didymodactylos carnosus</name>
    <dbReference type="NCBI Taxonomy" id="1234261"/>
    <lineage>
        <taxon>Eukaryota</taxon>
        <taxon>Metazoa</taxon>
        <taxon>Spiralia</taxon>
        <taxon>Gnathifera</taxon>
        <taxon>Rotifera</taxon>
        <taxon>Eurotatoria</taxon>
        <taxon>Bdelloidea</taxon>
        <taxon>Philodinida</taxon>
        <taxon>Philodinidae</taxon>
        <taxon>Didymodactylos</taxon>
    </lineage>
</organism>
<dbReference type="Proteomes" id="UP000681722">
    <property type="component" value="Unassembled WGS sequence"/>
</dbReference>
<evidence type="ECO:0000313" key="1">
    <source>
        <dbReference type="EMBL" id="CAF1099640.1"/>
    </source>
</evidence>
<evidence type="ECO:0000313" key="2">
    <source>
        <dbReference type="EMBL" id="CAF1214354.1"/>
    </source>
</evidence>
<gene>
    <name evidence="1" type="ORF">GPM918_LOCUS18681</name>
    <name evidence="2" type="ORF">OVA965_LOCUS24609</name>
    <name evidence="3" type="ORF">SRO942_LOCUS18678</name>
    <name evidence="4" type="ORF">TMI583_LOCUS25329</name>
</gene>
<sequence>MQFGKSCTSWQRTTSSGEVLWPRRSSVKNIHREIHRIYVWLGTVVRSARKKQFQRVENWITVVQIEALAKLIDCFAYNQQRVIWLAVTCQKQALFEITIDF</sequence>
<evidence type="ECO:0000313" key="4">
    <source>
        <dbReference type="EMBL" id="CAF4023016.1"/>
    </source>
</evidence>
<dbReference type="Proteomes" id="UP000682733">
    <property type="component" value="Unassembled WGS sequence"/>
</dbReference>
<dbReference type="EMBL" id="CAJNOK010014898">
    <property type="protein sequence ID" value="CAF1214354.1"/>
    <property type="molecule type" value="Genomic_DNA"/>
</dbReference>
<proteinExistence type="predicted"/>
<name>A0A814P404_9BILA</name>
<protein>
    <submittedName>
        <fullName evidence="1">Uncharacterized protein</fullName>
    </submittedName>
</protein>
<reference evidence="1" key="1">
    <citation type="submission" date="2021-02" db="EMBL/GenBank/DDBJ databases">
        <authorList>
            <person name="Nowell W R."/>
        </authorList>
    </citation>
    <scope>NUCLEOTIDE SEQUENCE</scope>
</reference>
<evidence type="ECO:0000313" key="3">
    <source>
        <dbReference type="EMBL" id="CAF3864675.1"/>
    </source>
</evidence>
<dbReference type="AlphaFoldDB" id="A0A814P404"/>
<dbReference type="Proteomes" id="UP000677228">
    <property type="component" value="Unassembled WGS sequence"/>
</dbReference>
<dbReference type="EMBL" id="CAJOBC010005465">
    <property type="protein sequence ID" value="CAF3864675.1"/>
    <property type="molecule type" value="Genomic_DNA"/>
</dbReference>
<evidence type="ECO:0000313" key="5">
    <source>
        <dbReference type="Proteomes" id="UP000663829"/>
    </source>
</evidence>
<dbReference type="EMBL" id="CAJOBA010036433">
    <property type="protein sequence ID" value="CAF4023016.1"/>
    <property type="molecule type" value="Genomic_DNA"/>
</dbReference>
<dbReference type="Proteomes" id="UP000663829">
    <property type="component" value="Unassembled WGS sequence"/>
</dbReference>
<dbReference type="EMBL" id="CAJNOQ010005465">
    <property type="protein sequence ID" value="CAF1099640.1"/>
    <property type="molecule type" value="Genomic_DNA"/>
</dbReference>